<dbReference type="KEGG" id="mbet:N8K70_15685"/>
<keyword evidence="2" id="KW-1185">Reference proteome</keyword>
<dbReference type="InterPro" id="IPR036412">
    <property type="entry name" value="HAD-like_sf"/>
</dbReference>
<proteinExistence type="predicted"/>
<dbReference type="GO" id="GO:0005829">
    <property type="term" value="C:cytosol"/>
    <property type="evidence" value="ECO:0007669"/>
    <property type="project" value="TreeGrafter"/>
</dbReference>
<dbReference type="PANTHER" id="PTHR10000:SF25">
    <property type="entry name" value="PHOSPHATASE YKRA-RELATED"/>
    <property type="match status" value="1"/>
</dbReference>
<dbReference type="Pfam" id="PF08282">
    <property type="entry name" value="Hydrolase_3"/>
    <property type="match status" value="1"/>
</dbReference>
<name>A0AA97I6W3_9MICO</name>
<dbReference type="InterPro" id="IPR023214">
    <property type="entry name" value="HAD_sf"/>
</dbReference>
<protein>
    <submittedName>
        <fullName evidence="1">HAD family hydrolase</fullName>
    </submittedName>
</protein>
<dbReference type="GO" id="GO:0000287">
    <property type="term" value="F:magnesium ion binding"/>
    <property type="evidence" value="ECO:0007669"/>
    <property type="project" value="TreeGrafter"/>
</dbReference>
<reference evidence="1 2" key="1">
    <citation type="submission" date="2023-02" db="EMBL/GenBank/DDBJ databases">
        <title>Microbacterium betulae sp. nov., isolated from birch wood.</title>
        <authorList>
            <person name="Pasciak M."/>
            <person name="Pawlik K.J."/>
            <person name="Martynowski D."/>
            <person name="Laczmanski L."/>
            <person name="Ciekot J."/>
            <person name="Szponar B."/>
            <person name="Wojcik-Fatla A."/>
            <person name="Mackiewicz B."/>
            <person name="Farian E."/>
            <person name="Cholewa G."/>
            <person name="Cholewa A."/>
            <person name="Dutkiewicz J."/>
        </authorList>
    </citation>
    <scope>NUCLEOTIDE SEQUENCE [LARGE SCALE GENOMIC DNA]</scope>
    <source>
        <strain evidence="1 2">AB</strain>
    </source>
</reference>
<keyword evidence="1" id="KW-0378">Hydrolase</keyword>
<dbReference type="PROSITE" id="PS01229">
    <property type="entry name" value="COF_2"/>
    <property type="match status" value="1"/>
</dbReference>
<evidence type="ECO:0000313" key="1">
    <source>
        <dbReference type="EMBL" id="WOF22815.1"/>
    </source>
</evidence>
<dbReference type="InterPro" id="IPR000150">
    <property type="entry name" value="Cof"/>
</dbReference>
<dbReference type="RefSeq" id="WP_317139286.1">
    <property type="nucleotide sequence ID" value="NZ_CP118157.1"/>
</dbReference>
<dbReference type="SUPFAM" id="SSF56784">
    <property type="entry name" value="HAD-like"/>
    <property type="match status" value="1"/>
</dbReference>
<dbReference type="AlphaFoldDB" id="A0AA97I6W3"/>
<dbReference type="EMBL" id="CP118157">
    <property type="protein sequence ID" value="WOF22815.1"/>
    <property type="molecule type" value="Genomic_DNA"/>
</dbReference>
<dbReference type="GO" id="GO:0016791">
    <property type="term" value="F:phosphatase activity"/>
    <property type="evidence" value="ECO:0007669"/>
    <property type="project" value="UniProtKB-ARBA"/>
</dbReference>
<dbReference type="NCBIfam" id="TIGR00099">
    <property type="entry name" value="Cof-subfamily"/>
    <property type="match status" value="1"/>
</dbReference>
<dbReference type="Gene3D" id="3.40.50.1000">
    <property type="entry name" value="HAD superfamily/HAD-like"/>
    <property type="match status" value="1"/>
</dbReference>
<sequence>MTRRRIVFLDIDGTIIDHDGRIPASAENAIRTARSNGHIVLLSTGRSPLEVDDRLHAIGLDGEVTSAGAFVRMGEEWVVERLMPEPKARRMIAVFEELGLDYTLQGRDAVYPTPGQRERLRRLLELDGRADLAHMRRGIGRHLQDAGAAPLDRIAKAVFASDRLDAFEAVGRELGDEGFSVITGTIPHLGTAGGEVSPAGVNKGTAILLLLDRLGVDAADSIGIGDNNNDLEMLRAVGLGIAMGNGTPEAKEAADEETEAVGDDGLAKAFARHGLI</sequence>
<gene>
    <name evidence="1" type="ORF">N8K70_15685</name>
</gene>
<dbReference type="PANTHER" id="PTHR10000">
    <property type="entry name" value="PHOSPHOSERINE PHOSPHATASE"/>
    <property type="match status" value="1"/>
</dbReference>
<evidence type="ECO:0000313" key="2">
    <source>
        <dbReference type="Proteomes" id="UP001305498"/>
    </source>
</evidence>
<dbReference type="Proteomes" id="UP001305498">
    <property type="component" value="Chromosome"/>
</dbReference>
<accession>A0AA97I6W3</accession>
<organism evidence="1 2">
    <name type="scientific">Microbacterium betulae</name>
    <dbReference type="NCBI Taxonomy" id="2981139"/>
    <lineage>
        <taxon>Bacteria</taxon>
        <taxon>Bacillati</taxon>
        <taxon>Actinomycetota</taxon>
        <taxon>Actinomycetes</taxon>
        <taxon>Micrococcales</taxon>
        <taxon>Microbacteriaceae</taxon>
        <taxon>Microbacterium</taxon>
    </lineage>
</organism>
<dbReference type="Gene3D" id="3.30.1240.10">
    <property type="match status" value="1"/>
</dbReference>